<keyword evidence="7" id="KW-0539">Nucleus</keyword>
<evidence type="ECO:0000256" key="2">
    <source>
        <dbReference type="ARBA" id="ARBA00004496"/>
    </source>
</evidence>
<accession>A0A835ZAA3</accession>
<evidence type="ECO:0000256" key="3">
    <source>
        <dbReference type="ARBA" id="ARBA00009466"/>
    </source>
</evidence>
<evidence type="ECO:0000256" key="4">
    <source>
        <dbReference type="ARBA" id="ARBA00022448"/>
    </source>
</evidence>
<evidence type="ECO:0000256" key="5">
    <source>
        <dbReference type="ARBA" id="ARBA00022490"/>
    </source>
</evidence>
<evidence type="ECO:0000256" key="8">
    <source>
        <dbReference type="SAM" id="SignalP"/>
    </source>
</evidence>
<evidence type="ECO:0000313" key="9">
    <source>
        <dbReference type="EMBL" id="KAG5187745.1"/>
    </source>
</evidence>
<keyword evidence="4" id="KW-0813">Transport</keyword>
<keyword evidence="8" id="KW-0732">Signal</keyword>
<evidence type="ECO:0000256" key="6">
    <source>
        <dbReference type="ARBA" id="ARBA00022927"/>
    </source>
</evidence>
<dbReference type="GO" id="GO:0006611">
    <property type="term" value="P:protein export from nucleus"/>
    <property type="evidence" value="ECO:0007669"/>
    <property type="project" value="TreeGrafter"/>
</dbReference>
<keyword evidence="6" id="KW-0653">Protein transport</keyword>
<reference evidence="9" key="1">
    <citation type="submission" date="2021-02" db="EMBL/GenBank/DDBJ databases">
        <title>First Annotated Genome of the Yellow-green Alga Tribonema minus.</title>
        <authorList>
            <person name="Mahan K.M."/>
        </authorList>
    </citation>
    <scope>NUCLEOTIDE SEQUENCE</scope>
    <source>
        <strain evidence="9">UTEX B ZZ1240</strain>
    </source>
</reference>
<dbReference type="PANTHER" id="PTHR12596:SF1">
    <property type="entry name" value="EXPORTIN-4"/>
    <property type="match status" value="1"/>
</dbReference>
<dbReference type="GO" id="GO:0005737">
    <property type="term" value="C:cytoplasm"/>
    <property type="evidence" value="ECO:0007669"/>
    <property type="project" value="UniProtKB-SubCell"/>
</dbReference>
<dbReference type="Proteomes" id="UP000664859">
    <property type="component" value="Unassembled WGS sequence"/>
</dbReference>
<evidence type="ECO:0000256" key="1">
    <source>
        <dbReference type="ARBA" id="ARBA00004123"/>
    </source>
</evidence>
<protein>
    <submittedName>
        <fullName evidence="9">Uncharacterized protein</fullName>
    </submittedName>
</protein>
<dbReference type="EMBL" id="JAFCMP010000083">
    <property type="protein sequence ID" value="KAG5187745.1"/>
    <property type="molecule type" value="Genomic_DNA"/>
</dbReference>
<proteinExistence type="inferred from homology"/>
<gene>
    <name evidence="9" type="ORF">JKP88DRAFT_234931</name>
</gene>
<evidence type="ECO:0000256" key="7">
    <source>
        <dbReference type="ARBA" id="ARBA00023242"/>
    </source>
</evidence>
<dbReference type="GO" id="GO:0005643">
    <property type="term" value="C:nuclear pore"/>
    <property type="evidence" value="ECO:0007669"/>
    <property type="project" value="TreeGrafter"/>
</dbReference>
<keyword evidence="5" id="KW-0963">Cytoplasm</keyword>
<dbReference type="InterPro" id="IPR044189">
    <property type="entry name" value="XPO4/7-like"/>
</dbReference>
<evidence type="ECO:0000313" key="10">
    <source>
        <dbReference type="Proteomes" id="UP000664859"/>
    </source>
</evidence>
<feature type="chain" id="PRO_5032940670" evidence="8">
    <location>
        <begin position="35"/>
        <end position="117"/>
    </location>
</feature>
<dbReference type="OrthoDB" id="193405at2759"/>
<feature type="signal peptide" evidence="8">
    <location>
        <begin position="1"/>
        <end position="34"/>
    </location>
</feature>
<organism evidence="9 10">
    <name type="scientific">Tribonema minus</name>
    <dbReference type="NCBI Taxonomy" id="303371"/>
    <lineage>
        <taxon>Eukaryota</taxon>
        <taxon>Sar</taxon>
        <taxon>Stramenopiles</taxon>
        <taxon>Ochrophyta</taxon>
        <taxon>PX clade</taxon>
        <taxon>Xanthophyceae</taxon>
        <taxon>Tribonematales</taxon>
        <taxon>Tribonemataceae</taxon>
        <taxon>Tribonema</taxon>
    </lineage>
</organism>
<name>A0A835ZAA3_9STRA</name>
<dbReference type="PANTHER" id="PTHR12596">
    <property type="entry name" value="EXPORTIN 4,7-RELATED"/>
    <property type="match status" value="1"/>
</dbReference>
<comment type="similarity">
    <text evidence="3">Belongs to the exportin family.</text>
</comment>
<dbReference type="AlphaFoldDB" id="A0A835ZAA3"/>
<dbReference type="GO" id="GO:0005049">
    <property type="term" value="F:nuclear export signal receptor activity"/>
    <property type="evidence" value="ECO:0007669"/>
    <property type="project" value="InterPro"/>
</dbReference>
<comment type="subcellular location">
    <subcellularLocation>
        <location evidence="2">Cytoplasm</location>
    </subcellularLocation>
    <subcellularLocation>
        <location evidence="1">Nucleus</location>
    </subcellularLocation>
</comment>
<keyword evidence="10" id="KW-1185">Reference proteome</keyword>
<comment type="caution">
    <text evidence="9">The sequence shown here is derived from an EMBL/GenBank/DDBJ whole genome shotgun (WGS) entry which is preliminary data.</text>
</comment>
<sequence length="117" mass="13126">MRTGLSRQLEAWPGLLRDLLTALLQLAAFQSAVWDRLDACAEALLPIIVCDQHGYQALATALVEQQSPDARPRLAAALHALVTDNGLTMDLKRDTRRRFVENLRRFAGDVRAFLMVR</sequence>